<reference evidence="1 2" key="1">
    <citation type="submission" date="2024-10" db="EMBL/GenBank/DDBJ databases">
        <title>The Natural Products Discovery Center: Release of the First 8490 Sequenced Strains for Exploring Actinobacteria Biosynthetic Diversity.</title>
        <authorList>
            <person name="Kalkreuter E."/>
            <person name="Kautsar S.A."/>
            <person name="Yang D."/>
            <person name="Bader C.D."/>
            <person name="Teijaro C.N."/>
            <person name="Fluegel L."/>
            <person name="Davis C.M."/>
            <person name="Simpson J.R."/>
            <person name="Lauterbach L."/>
            <person name="Steele A.D."/>
            <person name="Gui C."/>
            <person name="Meng S."/>
            <person name="Li G."/>
            <person name="Viehrig K."/>
            <person name="Ye F."/>
            <person name="Su P."/>
            <person name="Kiefer A.F."/>
            <person name="Nichols A."/>
            <person name="Cepeda A.J."/>
            <person name="Yan W."/>
            <person name="Fan B."/>
            <person name="Jiang Y."/>
            <person name="Adhikari A."/>
            <person name="Zheng C.-J."/>
            <person name="Schuster L."/>
            <person name="Cowan T.M."/>
            <person name="Smanski M.J."/>
            <person name="Chevrette M.G."/>
            <person name="De Carvalho L.P.S."/>
            <person name="Shen B."/>
        </authorList>
    </citation>
    <scope>NUCLEOTIDE SEQUENCE [LARGE SCALE GENOMIC DNA]</scope>
    <source>
        <strain evidence="1 2">NPDC002593</strain>
    </source>
</reference>
<dbReference type="EMBL" id="JBIAQY010000044">
    <property type="protein sequence ID" value="MFF3575239.1"/>
    <property type="molecule type" value="Genomic_DNA"/>
</dbReference>
<evidence type="ECO:0000313" key="2">
    <source>
        <dbReference type="Proteomes" id="UP001601992"/>
    </source>
</evidence>
<keyword evidence="2" id="KW-1185">Reference proteome</keyword>
<gene>
    <name evidence="1" type="ORF">ACFYXQ_46675</name>
</gene>
<comment type="caution">
    <text evidence="1">The sequence shown here is derived from an EMBL/GenBank/DDBJ whole genome shotgun (WGS) entry which is preliminary data.</text>
</comment>
<protein>
    <submittedName>
        <fullName evidence="1">Uncharacterized protein</fullName>
    </submittedName>
</protein>
<organism evidence="1 2">
    <name type="scientific">Nocardia jiangxiensis</name>
    <dbReference type="NCBI Taxonomy" id="282685"/>
    <lineage>
        <taxon>Bacteria</taxon>
        <taxon>Bacillati</taxon>
        <taxon>Actinomycetota</taxon>
        <taxon>Actinomycetes</taxon>
        <taxon>Mycobacteriales</taxon>
        <taxon>Nocardiaceae</taxon>
        <taxon>Nocardia</taxon>
    </lineage>
</organism>
<accession>A0ABW6SJ73</accession>
<dbReference type="RefSeq" id="WP_387407152.1">
    <property type="nucleotide sequence ID" value="NZ_JBIAQY010000044.1"/>
</dbReference>
<name>A0ABW6SJ73_9NOCA</name>
<proteinExistence type="predicted"/>
<evidence type="ECO:0000313" key="1">
    <source>
        <dbReference type="EMBL" id="MFF3575239.1"/>
    </source>
</evidence>
<dbReference type="Proteomes" id="UP001601992">
    <property type="component" value="Unassembled WGS sequence"/>
</dbReference>
<sequence length="50" mass="5219">MTVTDSAYGDNLGGFDGAIIRIHPKRLISFGIATTDAAVRPSGIDTRNVG</sequence>